<sequence length="427" mass="48487">MAEIKAFRGLRFTDKAGSTGEVCCPPYDIISPEQKKQYLAENPHNIIRLELPKTAEDTDEAYGKARAYLNEWLDEEILKCDEKPSIYIYEMVFDALGSSYSVKGYVSLVKLEEFSKGIILPHEETLSKAKEDRFNLMCATGCNFSQIYSLYMDDDNKVFTLIDNASKGVPDKQFTDPDGVTHKLWCVSDEAFIADLASKMADKKLYIADGHHRYETALRYKKFVAENKKDVGTSEYVTMMLVNMENSGLVVFPTHRIVRDLENFDVNAVIEKSKDYFDIENDLSRTDSTAKLDKAYKDGKKAFVLYCDGKYTLMTLKDTSLMEKLMPTASKALRELDVSVLHTLVLERIFGIDKENMANQKNLTYTRVLDEAIEAVDNGSADCSFILNPTRVSEIRDVALAGEKMPQKSTYFYPKLTTGLVMNKIFD</sequence>
<dbReference type="PIRSF" id="PIRSF033563">
    <property type="entry name" value="UCP033563"/>
    <property type="match status" value="1"/>
</dbReference>
<reference evidence="1 2" key="1">
    <citation type="submission" date="2015-09" db="EMBL/GenBank/DDBJ databases">
        <authorList>
            <consortium name="Pathogen Informatics"/>
        </authorList>
    </citation>
    <scope>NUCLEOTIDE SEQUENCE [LARGE SCALE GENOMIC DNA]</scope>
    <source>
        <strain evidence="1 2">2789STDY5834928</strain>
    </source>
</reference>
<organism evidence="1 2">
    <name type="scientific">[Eubacterium] siraeum</name>
    <dbReference type="NCBI Taxonomy" id="39492"/>
    <lineage>
        <taxon>Bacteria</taxon>
        <taxon>Bacillati</taxon>
        <taxon>Bacillota</taxon>
        <taxon>Clostridia</taxon>
        <taxon>Eubacteriales</taxon>
        <taxon>Oscillospiraceae</taxon>
        <taxon>Oscillospiraceae incertae sedis</taxon>
    </lineage>
</organism>
<dbReference type="PANTHER" id="PTHR36454">
    <property type="entry name" value="LMO2823 PROTEIN"/>
    <property type="match status" value="1"/>
</dbReference>
<proteinExistence type="predicted"/>
<protein>
    <submittedName>
        <fullName evidence="1">Uncharacterized conserved protein</fullName>
    </submittedName>
</protein>
<accession>A0A174ZCT9</accession>
<dbReference type="PANTHER" id="PTHR36454:SF1">
    <property type="entry name" value="DUF1015 DOMAIN-CONTAINING PROTEIN"/>
    <property type="match status" value="1"/>
</dbReference>
<dbReference type="AlphaFoldDB" id="A0A174ZCT9"/>
<evidence type="ECO:0000313" key="2">
    <source>
        <dbReference type="Proteomes" id="UP000095662"/>
    </source>
</evidence>
<dbReference type="EMBL" id="CZBY01000004">
    <property type="protein sequence ID" value="CUQ83667.1"/>
    <property type="molecule type" value="Genomic_DNA"/>
</dbReference>
<name>A0A174ZCT9_9FIRM</name>
<dbReference type="Pfam" id="PF06245">
    <property type="entry name" value="DUF1015"/>
    <property type="match status" value="1"/>
</dbReference>
<dbReference type="STRING" id="39492.ERS852540_00733"/>
<gene>
    <name evidence="1" type="ORF">ERS852540_00733</name>
</gene>
<evidence type="ECO:0000313" key="1">
    <source>
        <dbReference type="EMBL" id="CUQ83667.1"/>
    </source>
</evidence>
<dbReference type="InterPro" id="IPR008323">
    <property type="entry name" value="UCP033563"/>
</dbReference>
<dbReference type="Proteomes" id="UP000095662">
    <property type="component" value="Unassembled WGS sequence"/>
</dbReference>
<dbReference type="OrthoDB" id="9781616at2"/>